<name>V3ZFV9_LOTGI</name>
<dbReference type="InterPro" id="IPR011009">
    <property type="entry name" value="Kinase-like_dom_sf"/>
</dbReference>
<dbReference type="InterPro" id="IPR034646">
    <property type="entry name" value="ADCK3_dom"/>
</dbReference>
<dbReference type="HOGENOM" id="CLU_006533_9_0_1"/>
<keyword evidence="3" id="KW-0808">Transferase</keyword>
<dbReference type="KEGG" id="lgi:LOTGIDRAFT_218121"/>
<dbReference type="EMBL" id="KB202481">
    <property type="protein sequence ID" value="ESO90083.1"/>
    <property type="molecule type" value="Genomic_DNA"/>
</dbReference>
<dbReference type="PANTHER" id="PTHR43851:SF3">
    <property type="entry name" value="COENZYME Q8"/>
    <property type="match status" value="1"/>
</dbReference>
<dbReference type="CTD" id="20246757"/>
<comment type="pathway">
    <text evidence="1">Cofactor biosynthesis; ubiquinone biosynthesis.</text>
</comment>
<evidence type="ECO:0000256" key="5">
    <source>
        <dbReference type="ARBA" id="ARBA00022840"/>
    </source>
</evidence>
<dbReference type="STRING" id="225164.V3ZFV9"/>
<organism evidence="7 8">
    <name type="scientific">Lottia gigantea</name>
    <name type="common">Giant owl limpet</name>
    <dbReference type="NCBI Taxonomy" id="225164"/>
    <lineage>
        <taxon>Eukaryota</taxon>
        <taxon>Metazoa</taxon>
        <taxon>Spiralia</taxon>
        <taxon>Lophotrochozoa</taxon>
        <taxon>Mollusca</taxon>
        <taxon>Gastropoda</taxon>
        <taxon>Patellogastropoda</taxon>
        <taxon>Lottioidea</taxon>
        <taxon>Lottiidae</taxon>
        <taxon>Lottia</taxon>
    </lineage>
</organism>
<dbReference type="InterPro" id="IPR004147">
    <property type="entry name" value="ABC1_dom"/>
</dbReference>
<dbReference type="OrthoDB" id="201153at2759"/>
<dbReference type="GO" id="GO:0006744">
    <property type="term" value="P:ubiquinone biosynthetic process"/>
    <property type="evidence" value="ECO:0007669"/>
    <property type="project" value="TreeGrafter"/>
</dbReference>
<dbReference type="OMA" id="CEYWERR"/>
<evidence type="ECO:0000256" key="3">
    <source>
        <dbReference type="ARBA" id="ARBA00022679"/>
    </source>
</evidence>
<dbReference type="RefSeq" id="XP_009059160.1">
    <property type="nucleotide sequence ID" value="XM_009060912.1"/>
</dbReference>
<accession>V3ZFV9</accession>
<dbReference type="GO" id="GO:0016740">
    <property type="term" value="F:transferase activity"/>
    <property type="evidence" value="ECO:0007669"/>
    <property type="project" value="UniProtKB-KW"/>
</dbReference>
<evidence type="ECO:0000259" key="6">
    <source>
        <dbReference type="Pfam" id="PF03109"/>
    </source>
</evidence>
<evidence type="ECO:0000256" key="4">
    <source>
        <dbReference type="ARBA" id="ARBA00022741"/>
    </source>
</evidence>
<comment type="similarity">
    <text evidence="2">Belongs to the protein kinase superfamily. ADCK protein kinase family.</text>
</comment>
<keyword evidence="5" id="KW-0067">ATP-binding</keyword>
<feature type="domain" description="ABC1 atypical kinase-like" evidence="6">
    <location>
        <begin position="106"/>
        <end position="344"/>
    </location>
</feature>
<dbReference type="AlphaFoldDB" id="V3ZFV9"/>
<sequence>MVLQLSSRARERKVPASRISRLVSYGGLAAGLGAGAISEITKRSLGLKERGTAILDSSPFLTEANAERIVNTLCRVRGAALKLGQMLSIQDNSLINPQLQRIFERVRQSADFMPAKQMIKVLNQELGYNWREKLQSFDEKPFAAASIGQVHKGILHDGREIAIKIQYPGVAQSIDSDINNLMAVLNVWKILPEAMYVDNVMKVAKRELAWEVDYIRESECGKKFKEYLKDDPMLYVPDVIDELSTKQILTTEFIHGIPLDQCVNLDQRQRNMIGESILRLCLLELFEFRFMQTDPNWSNFFYNEQTEKLILLDFGATREFDKVFVDRYIRVIKAAAIGDREKILSWSQKLGFLTGYETKVMEEAHIDAVMILGEAFSKNEEFDFSTQSTTNRIQNIIPIMLKHRLSPPPEETYSLHRKMSGSFLLCAKLGSKVKCKTLFDNVWDQYQFDDDGEL</sequence>
<keyword evidence="8" id="KW-1185">Reference proteome</keyword>
<dbReference type="GO" id="GO:0005524">
    <property type="term" value="F:ATP binding"/>
    <property type="evidence" value="ECO:0007669"/>
    <property type="project" value="UniProtKB-KW"/>
</dbReference>
<dbReference type="Proteomes" id="UP000030746">
    <property type="component" value="Unassembled WGS sequence"/>
</dbReference>
<dbReference type="PANTHER" id="PTHR43851">
    <property type="match status" value="1"/>
</dbReference>
<dbReference type="SUPFAM" id="SSF56112">
    <property type="entry name" value="Protein kinase-like (PK-like)"/>
    <property type="match status" value="1"/>
</dbReference>
<dbReference type="InterPro" id="IPR051409">
    <property type="entry name" value="Atypical_kinase_ADCK"/>
</dbReference>
<dbReference type="CDD" id="cd13970">
    <property type="entry name" value="ABC1_ADCK3"/>
    <property type="match status" value="1"/>
</dbReference>
<gene>
    <name evidence="7" type="ORF">LOTGIDRAFT_218121</name>
</gene>
<protein>
    <recommendedName>
        <fullName evidence="6">ABC1 atypical kinase-like domain-containing protein</fullName>
    </recommendedName>
</protein>
<evidence type="ECO:0000256" key="1">
    <source>
        <dbReference type="ARBA" id="ARBA00004749"/>
    </source>
</evidence>
<evidence type="ECO:0000256" key="2">
    <source>
        <dbReference type="ARBA" id="ARBA00009670"/>
    </source>
</evidence>
<evidence type="ECO:0000313" key="7">
    <source>
        <dbReference type="EMBL" id="ESO90083.1"/>
    </source>
</evidence>
<proteinExistence type="inferred from homology"/>
<evidence type="ECO:0000313" key="8">
    <source>
        <dbReference type="Proteomes" id="UP000030746"/>
    </source>
</evidence>
<dbReference type="Pfam" id="PF03109">
    <property type="entry name" value="ABC1"/>
    <property type="match status" value="1"/>
</dbReference>
<keyword evidence="4" id="KW-0547">Nucleotide-binding</keyword>
<dbReference type="GeneID" id="20246757"/>
<reference evidence="7 8" key="1">
    <citation type="journal article" date="2013" name="Nature">
        <title>Insights into bilaterian evolution from three spiralian genomes.</title>
        <authorList>
            <person name="Simakov O."/>
            <person name="Marletaz F."/>
            <person name="Cho S.J."/>
            <person name="Edsinger-Gonzales E."/>
            <person name="Havlak P."/>
            <person name="Hellsten U."/>
            <person name="Kuo D.H."/>
            <person name="Larsson T."/>
            <person name="Lv J."/>
            <person name="Arendt D."/>
            <person name="Savage R."/>
            <person name="Osoegawa K."/>
            <person name="de Jong P."/>
            <person name="Grimwood J."/>
            <person name="Chapman J.A."/>
            <person name="Shapiro H."/>
            <person name="Aerts A."/>
            <person name="Otillar R.P."/>
            <person name="Terry A.Y."/>
            <person name="Boore J.L."/>
            <person name="Grigoriev I.V."/>
            <person name="Lindberg D.R."/>
            <person name="Seaver E.C."/>
            <person name="Weisblat D.A."/>
            <person name="Putnam N.H."/>
            <person name="Rokhsar D.S."/>
        </authorList>
    </citation>
    <scope>NUCLEOTIDE SEQUENCE [LARGE SCALE GENOMIC DNA]</scope>
</reference>